<name>A0A178MHZ5_9PROT</name>
<sequence length="158" mass="17987">MGALMRLYLDVDGTLLRRSGHARLRGEFAPATNLLRFLEWAAAGFECIWVTSRTRHGDVDKLLPVLRQAIGPGEEWDRIHAIAASFAAPVWQDFKAEAMELGEDFVWIDDSPEEESLDALQRAGRHKSWIKVDIEQRPDDLRRVMDLVESLDFREAAA</sequence>
<gene>
    <name evidence="1" type="ORF">A6A05_15600</name>
</gene>
<evidence type="ECO:0000313" key="1">
    <source>
        <dbReference type="EMBL" id="OAN47634.1"/>
    </source>
</evidence>
<dbReference type="STRING" id="1437059.A6A05_15600"/>
<evidence type="ECO:0008006" key="3">
    <source>
        <dbReference type="Google" id="ProtNLM"/>
    </source>
</evidence>
<dbReference type="AlphaFoldDB" id="A0A178MHZ5"/>
<organism evidence="1 2">
    <name type="scientific">Magnetospirillum moscoviense</name>
    <dbReference type="NCBI Taxonomy" id="1437059"/>
    <lineage>
        <taxon>Bacteria</taxon>
        <taxon>Pseudomonadati</taxon>
        <taxon>Pseudomonadota</taxon>
        <taxon>Alphaproteobacteria</taxon>
        <taxon>Rhodospirillales</taxon>
        <taxon>Rhodospirillaceae</taxon>
        <taxon>Magnetospirillum</taxon>
    </lineage>
</organism>
<dbReference type="Proteomes" id="UP000078543">
    <property type="component" value="Unassembled WGS sequence"/>
</dbReference>
<proteinExistence type="predicted"/>
<dbReference type="EMBL" id="LWQU01000165">
    <property type="protein sequence ID" value="OAN47634.1"/>
    <property type="molecule type" value="Genomic_DNA"/>
</dbReference>
<accession>A0A178MHZ5</accession>
<protein>
    <recommendedName>
        <fullName evidence="3">FCP1 homology domain-containing protein</fullName>
    </recommendedName>
</protein>
<evidence type="ECO:0000313" key="2">
    <source>
        <dbReference type="Proteomes" id="UP000078543"/>
    </source>
</evidence>
<keyword evidence="2" id="KW-1185">Reference proteome</keyword>
<comment type="caution">
    <text evidence="1">The sequence shown here is derived from an EMBL/GenBank/DDBJ whole genome shotgun (WGS) entry which is preliminary data.</text>
</comment>
<reference evidence="1 2" key="1">
    <citation type="submission" date="2016-04" db="EMBL/GenBank/DDBJ databases">
        <title>Draft genome sequence of freshwater magnetotactic bacteria Magnetospirillum marisnigri SP-1 and Magnetospirillum moscoviense BB-1.</title>
        <authorList>
            <person name="Koziaeva V."/>
            <person name="Dziuba M.V."/>
            <person name="Ivanov T.M."/>
            <person name="Kuznetsov B."/>
            <person name="Grouzdev D.S."/>
        </authorList>
    </citation>
    <scope>NUCLEOTIDE SEQUENCE [LARGE SCALE GENOMIC DNA]</scope>
    <source>
        <strain evidence="1 2">BB-1</strain>
    </source>
</reference>